<dbReference type="GO" id="GO:0004930">
    <property type="term" value="F:G protein-coupled receptor activity"/>
    <property type="evidence" value="ECO:0007669"/>
    <property type="project" value="UniProtKB-KW"/>
</dbReference>
<dbReference type="PROSITE" id="PS00237">
    <property type="entry name" value="G_PROTEIN_RECEP_F1_1"/>
    <property type="match status" value="1"/>
</dbReference>
<feature type="transmembrane region" description="Helical" evidence="10">
    <location>
        <begin position="242"/>
        <end position="266"/>
    </location>
</feature>
<dbReference type="Gene3D" id="1.20.1070.10">
    <property type="entry name" value="Rhodopsin 7-helix transmembrane proteins"/>
    <property type="match status" value="1"/>
</dbReference>
<comment type="subcellular location">
    <subcellularLocation>
        <location evidence="1">Cell membrane</location>
        <topology evidence="1">Multi-pass membrane protein</topology>
    </subcellularLocation>
</comment>
<feature type="transmembrane region" description="Helical" evidence="10">
    <location>
        <begin position="20"/>
        <end position="47"/>
    </location>
</feature>
<dbReference type="PROSITE" id="PS50262">
    <property type="entry name" value="G_PROTEIN_RECEP_F1_2"/>
    <property type="match status" value="1"/>
</dbReference>
<evidence type="ECO:0000256" key="5">
    <source>
        <dbReference type="ARBA" id="ARBA00023040"/>
    </source>
</evidence>
<feature type="transmembrane region" description="Helical" evidence="10">
    <location>
        <begin position="137"/>
        <end position="157"/>
    </location>
</feature>
<evidence type="ECO:0000256" key="1">
    <source>
        <dbReference type="ARBA" id="ARBA00004651"/>
    </source>
</evidence>
<dbReference type="OrthoDB" id="6076970at2759"/>
<evidence type="ECO:0000256" key="8">
    <source>
        <dbReference type="ARBA" id="ARBA00023224"/>
    </source>
</evidence>
<dbReference type="RefSeq" id="XP_038060790.1">
    <property type="nucleotide sequence ID" value="XM_038204862.1"/>
</dbReference>
<keyword evidence="6 10" id="KW-0472">Membrane</keyword>
<dbReference type="GO" id="GO:0005886">
    <property type="term" value="C:plasma membrane"/>
    <property type="evidence" value="ECO:0007669"/>
    <property type="project" value="UniProtKB-SubCell"/>
</dbReference>
<dbReference type="SUPFAM" id="SSF81321">
    <property type="entry name" value="Family A G protein-coupled receptor-like"/>
    <property type="match status" value="1"/>
</dbReference>
<keyword evidence="4 10" id="KW-1133">Transmembrane helix</keyword>
<feature type="transmembrane region" description="Helical" evidence="10">
    <location>
        <begin position="59"/>
        <end position="80"/>
    </location>
</feature>
<dbReference type="PANTHER" id="PTHR24229:SF40">
    <property type="entry name" value="ALLATOSTATIN C RECEPTOR 1-RELATED"/>
    <property type="match status" value="1"/>
</dbReference>
<evidence type="ECO:0000256" key="7">
    <source>
        <dbReference type="ARBA" id="ARBA00023170"/>
    </source>
</evidence>
<proteinExistence type="inferred from homology"/>
<evidence type="ECO:0000256" key="9">
    <source>
        <dbReference type="RuleBase" id="RU000688"/>
    </source>
</evidence>
<keyword evidence="8 9" id="KW-0807">Transducer</keyword>
<comment type="similarity">
    <text evidence="9">Belongs to the G-protein coupled receptor 1 family.</text>
</comment>
<evidence type="ECO:0000313" key="12">
    <source>
        <dbReference type="EnsemblMetazoa" id="XP_038060790.1"/>
    </source>
</evidence>
<feature type="transmembrane region" description="Helical" evidence="10">
    <location>
        <begin position="278"/>
        <end position="301"/>
    </location>
</feature>
<dbReference type="PRINTS" id="PR00237">
    <property type="entry name" value="GPCRRHODOPSN"/>
</dbReference>
<dbReference type="GO" id="GO:0042923">
    <property type="term" value="F:neuropeptide binding"/>
    <property type="evidence" value="ECO:0007669"/>
    <property type="project" value="TreeGrafter"/>
</dbReference>
<keyword evidence="2" id="KW-1003">Cell membrane</keyword>
<reference evidence="12" key="1">
    <citation type="submission" date="2022-11" db="UniProtKB">
        <authorList>
            <consortium name="EnsemblMetazoa"/>
        </authorList>
    </citation>
    <scope>IDENTIFICATION</scope>
</reference>
<keyword evidence="7 9" id="KW-0675">Receptor</keyword>
<keyword evidence="13" id="KW-1185">Reference proteome</keyword>
<dbReference type="AlphaFoldDB" id="A0A914AAA6"/>
<evidence type="ECO:0000256" key="6">
    <source>
        <dbReference type="ARBA" id="ARBA00023136"/>
    </source>
</evidence>
<evidence type="ECO:0000256" key="2">
    <source>
        <dbReference type="ARBA" id="ARBA00022475"/>
    </source>
</evidence>
<dbReference type="GO" id="GO:0007218">
    <property type="term" value="P:neuropeptide signaling pathway"/>
    <property type="evidence" value="ECO:0007669"/>
    <property type="project" value="TreeGrafter"/>
</dbReference>
<keyword evidence="5 9" id="KW-0297">G-protein coupled receptor</keyword>
<name>A0A914AAA6_PATMI</name>
<feature type="transmembrane region" description="Helical" evidence="10">
    <location>
        <begin position="197"/>
        <end position="221"/>
    </location>
</feature>
<evidence type="ECO:0000256" key="10">
    <source>
        <dbReference type="SAM" id="Phobius"/>
    </source>
</evidence>
<keyword evidence="3 9" id="KW-0812">Transmembrane</keyword>
<dbReference type="GeneID" id="119731657"/>
<accession>A0A914AAA6</accession>
<feature type="domain" description="G-protein coupled receptors family 1 profile" evidence="11">
    <location>
        <begin position="38"/>
        <end position="298"/>
    </location>
</feature>
<protein>
    <recommendedName>
        <fullName evidence="11">G-protein coupled receptors family 1 profile domain-containing protein</fullName>
    </recommendedName>
</protein>
<dbReference type="InterPro" id="IPR017452">
    <property type="entry name" value="GPCR_Rhodpsn_7TM"/>
</dbReference>
<dbReference type="Pfam" id="PF00001">
    <property type="entry name" value="7tm_1"/>
    <property type="match status" value="1"/>
</dbReference>
<dbReference type="GO" id="GO:0043005">
    <property type="term" value="C:neuron projection"/>
    <property type="evidence" value="ECO:0007669"/>
    <property type="project" value="TreeGrafter"/>
</dbReference>
<evidence type="ECO:0000259" key="11">
    <source>
        <dbReference type="PROSITE" id="PS50262"/>
    </source>
</evidence>
<evidence type="ECO:0000256" key="3">
    <source>
        <dbReference type="ARBA" id="ARBA00022692"/>
    </source>
</evidence>
<dbReference type="OMA" id="LANTWVI"/>
<evidence type="ECO:0000313" key="13">
    <source>
        <dbReference type="Proteomes" id="UP000887568"/>
    </source>
</evidence>
<evidence type="ECO:0000256" key="4">
    <source>
        <dbReference type="ARBA" id="ARBA00022989"/>
    </source>
</evidence>
<feature type="transmembrane region" description="Helical" evidence="10">
    <location>
        <begin position="95"/>
        <end position="116"/>
    </location>
</feature>
<organism evidence="12 13">
    <name type="scientific">Patiria miniata</name>
    <name type="common">Bat star</name>
    <name type="synonym">Asterina miniata</name>
    <dbReference type="NCBI Taxonomy" id="46514"/>
    <lineage>
        <taxon>Eukaryota</taxon>
        <taxon>Metazoa</taxon>
        <taxon>Echinodermata</taxon>
        <taxon>Eleutherozoa</taxon>
        <taxon>Asterozoa</taxon>
        <taxon>Asteroidea</taxon>
        <taxon>Valvatacea</taxon>
        <taxon>Valvatida</taxon>
        <taxon>Asterinidae</taxon>
        <taxon>Patiria</taxon>
    </lineage>
</organism>
<sequence>MSVGNATEEPYEDMSDHDWIYTATGSFSYVVCVIGLLANTWVIWVLLRRLGLKTAGNMYILNLAIADDLFLAGLVLQAAYQIKNVWPFGEFLCRAYFAFDGLNMYASAFFVTALSIERYMAVSRSSRARLHRKRRQAAAVSVVIWMASIVAAVPTLLATTYQASSYQSVPNGTDHLCLMDFTSFGHPGLAFWSQAFITYNFVLGLCVPLTVTCFCYGRLIIQMREVSMRSEAGADVKRVTRIVTGVVVVFFICWAPFYLCRMILVYNQDLIRWAGRPFLFELSLVFTYINSCVNPFIYALISVKFRENLPCVALRGRGYKSGKRTMVCDRNSTALTDIQHNTVITNNDSS</sequence>
<dbReference type="EnsemblMetazoa" id="XM_038204862.1">
    <property type="protein sequence ID" value="XP_038060790.1"/>
    <property type="gene ID" value="LOC119731657"/>
</dbReference>
<dbReference type="InterPro" id="IPR000276">
    <property type="entry name" value="GPCR_Rhodpsn"/>
</dbReference>
<dbReference type="PANTHER" id="PTHR24229">
    <property type="entry name" value="NEUROPEPTIDES RECEPTOR"/>
    <property type="match status" value="1"/>
</dbReference>
<dbReference type="Proteomes" id="UP000887568">
    <property type="component" value="Unplaced"/>
</dbReference>